<accession>A0AAD7DB69</accession>
<evidence type="ECO:0000256" key="1">
    <source>
        <dbReference type="SAM" id="MobiDB-lite"/>
    </source>
</evidence>
<evidence type="ECO:0000313" key="3">
    <source>
        <dbReference type="Proteomes" id="UP001221757"/>
    </source>
</evidence>
<dbReference type="EMBL" id="JARKIE010000090">
    <property type="protein sequence ID" value="KAJ7687126.1"/>
    <property type="molecule type" value="Genomic_DNA"/>
</dbReference>
<protein>
    <submittedName>
        <fullName evidence="2">Uncharacterized protein</fullName>
    </submittedName>
</protein>
<comment type="caution">
    <text evidence="2">The sequence shown here is derived from an EMBL/GenBank/DDBJ whole genome shotgun (WGS) entry which is preliminary data.</text>
</comment>
<evidence type="ECO:0000313" key="2">
    <source>
        <dbReference type="EMBL" id="KAJ7687126.1"/>
    </source>
</evidence>
<sequence>MSRFTVKYQCKISPRPRLSSRKLSSLLSSQLIWMWTFLPTVHLGRPRTISGRRPLSIWFQFHHHHQLSLSLHRIRLARPIFHTIPRRSRMLRPGALTPSIRHRPRLDNSMHSSR</sequence>
<proteinExistence type="predicted"/>
<dbReference type="Proteomes" id="UP001221757">
    <property type="component" value="Unassembled WGS sequence"/>
</dbReference>
<keyword evidence="3" id="KW-1185">Reference proteome</keyword>
<feature type="region of interest" description="Disordered" evidence="1">
    <location>
        <begin position="92"/>
        <end position="114"/>
    </location>
</feature>
<dbReference type="AlphaFoldDB" id="A0AAD7DB69"/>
<name>A0AAD7DB69_MYCRO</name>
<gene>
    <name evidence="2" type="ORF">B0H17DRAFT_984760</name>
</gene>
<reference evidence="2" key="1">
    <citation type="submission" date="2023-03" db="EMBL/GenBank/DDBJ databases">
        <title>Massive genome expansion in bonnet fungi (Mycena s.s.) driven by repeated elements and novel gene families across ecological guilds.</title>
        <authorList>
            <consortium name="Lawrence Berkeley National Laboratory"/>
            <person name="Harder C.B."/>
            <person name="Miyauchi S."/>
            <person name="Viragh M."/>
            <person name="Kuo A."/>
            <person name="Thoen E."/>
            <person name="Andreopoulos B."/>
            <person name="Lu D."/>
            <person name="Skrede I."/>
            <person name="Drula E."/>
            <person name="Henrissat B."/>
            <person name="Morin E."/>
            <person name="Kohler A."/>
            <person name="Barry K."/>
            <person name="LaButti K."/>
            <person name="Morin E."/>
            <person name="Salamov A."/>
            <person name="Lipzen A."/>
            <person name="Mereny Z."/>
            <person name="Hegedus B."/>
            <person name="Baldrian P."/>
            <person name="Stursova M."/>
            <person name="Weitz H."/>
            <person name="Taylor A."/>
            <person name="Grigoriev I.V."/>
            <person name="Nagy L.G."/>
            <person name="Martin F."/>
            <person name="Kauserud H."/>
        </authorList>
    </citation>
    <scope>NUCLEOTIDE SEQUENCE</scope>
    <source>
        <strain evidence="2">CBHHK067</strain>
    </source>
</reference>
<organism evidence="2 3">
    <name type="scientific">Mycena rosella</name>
    <name type="common">Pink bonnet</name>
    <name type="synonym">Agaricus rosellus</name>
    <dbReference type="NCBI Taxonomy" id="1033263"/>
    <lineage>
        <taxon>Eukaryota</taxon>
        <taxon>Fungi</taxon>
        <taxon>Dikarya</taxon>
        <taxon>Basidiomycota</taxon>
        <taxon>Agaricomycotina</taxon>
        <taxon>Agaricomycetes</taxon>
        <taxon>Agaricomycetidae</taxon>
        <taxon>Agaricales</taxon>
        <taxon>Marasmiineae</taxon>
        <taxon>Mycenaceae</taxon>
        <taxon>Mycena</taxon>
    </lineage>
</organism>